<evidence type="ECO:0000256" key="3">
    <source>
        <dbReference type="ARBA" id="ARBA00022801"/>
    </source>
</evidence>
<dbReference type="PhylomeDB" id="A0A060T455"/>
<name>A0A060T455_BLAAD</name>
<evidence type="ECO:0000313" key="9">
    <source>
        <dbReference type="EMBL" id="CDP35900.1"/>
    </source>
</evidence>
<evidence type="ECO:0000259" key="8">
    <source>
        <dbReference type="Pfam" id="PF01435"/>
    </source>
</evidence>
<dbReference type="Gene3D" id="3.30.2010.10">
    <property type="entry name" value="Metalloproteases ('zincins'), catalytic domain"/>
    <property type="match status" value="1"/>
</dbReference>
<dbReference type="Pfam" id="PF01435">
    <property type="entry name" value="Peptidase_M48"/>
    <property type="match status" value="1"/>
</dbReference>
<dbReference type="GO" id="GO:0006515">
    <property type="term" value="P:protein quality control for misfolded or incompletely synthesized proteins"/>
    <property type="evidence" value="ECO:0007669"/>
    <property type="project" value="TreeGrafter"/>
</dbReference>
<dbReference type="GO" id="GO:0034982">
    <property type="term" value="P:mitochondrial protein processing"/>
    <property type="evidence" value="ECO:0007669"/>
    <property type="project" value="TreeGrafter"/>
</dbReference>
<feature type="transmembrane region" description="Helical" evidence="7">
    <location>
        <begin position="45"/>
        <end position="64"/>
    </location>
</feature>
<feature type="domain" description="Peptidase M48" evidence="8">
    <location>
        <begin position="109"/>
        <end position="292"/>
    </location>
</feature>
<dbReference type="PANTHER" id="PTHR22726:SF1">
    <property type="entry name" value="METALLOENDOPEPTIDASE OMA1, MITOCHONDRIAL"/>
    <property type="match status" value="1"/>
</dbReference>
<evidence type="ECO:0000256" key="1">
    <source>
        <dbReference type="ARBA" id="ARBA00022670"/>
    </source>
</evidence>
<dbReference type="GO" id="GO:0004222">
    <property type="term" value="F:metalloendopeptidase activity"/>
    <property type="evidence" value="ECO:0007669"/>
    <property type="project" value="InterPro"/>
</dbReference>
<dbReference type="GO" id="GO:0005743">
    <property type="term" value="C:mitochondrial inner membrane"/>
    <property type="evidence" value="ECO:0007669"/>
    <property type="project" value="TreeGrafter"/>
</dbReference>
<keyword evidence="7" id="KW-0812">Transmembrane</keyword>
<keyword evidence="5 6" id="KW-0482">Metalloprotease</keyword>
<proteinExistence type="inferred from homology"/>
<dbReference type="InterPro" id="IPR001915">
    <property type="entry name" value="Peptidase_M48"/>
</dbReference>
<keyword evidence="7" id="KW-0472">Membrane</keyword>
<evidence type="ECO:0000256" key="7">
    <source>
        <dbReference type="SAM" id="Phobius"/>
    </source>
</evidence>
<evidence type="ECO:0000256" key="2">
    <source>
        <dbReference type="ARBA" id="ARBA00022723"/>
    </source>
</evidence>
<reference evidence="9" key="1">
    <citation type="submission" date="2014-02" db="EMBL/GenBank/DDBJ databases">
        <authorList>
            <person name="Genoscope - CEA"/>
        </authorList>
    </citation>
    <scope>NUCLEOTIDE SEQUENCE</scope>
    <source>
        <strain evidence="9">LS3</strain>
    </source>
</reference>
<keyword evidence="7" id="KW-1133">Transmembrane helix</keyword>
<keyword evidence="4 6" id="KW-0862">Zinc</keyword>
<reference evidence="9" key="2">
    <citation type="submission" date="2014-06" db="EMBL/GenBank/DDBJ databases">
        <title>The complete genome of Blastobotrys (Arxula) adeninivorans LS3 - a yeast of biotechnological interest.</title>
        <authorList>
            <person name="Kunze G."/>
            <person name="Gaillardin C."/>
            <person name="Czernicka M."/>
            <person name="Durrens P."/>
            <person name="Martin T."/>
            <person name="Boer E."/>
            <person name="Gabaldon T."/>
            <person name="Cruz J."/>
            <person name="Talla E."/>
            <person name="Marck C."/>
            <person name="Goffeau A."/>
            <person name="Barbe V."/>
            <person name="Baret P."/>
            <person name="Baronian K."/>
            <person name="Beier S."/>
            <person name="Bleykasten C."/>
            <person name="Bode R."/>
            <person name="Casaregola S."/>
            <person name="Despons L."/>
            <person name="Fairhead C."/>
            <person name="Giersberg M."/>
            <person name="Gierski P."/>
            <person name="Hahnel U."/>
            <person name="Hartmann A."/>
            <person name="Jankowska D."/>
            <person name="Jubin C."/>
            <person name="Jung P."/>
            <person name="Lafontaine I."/>
            <person name="Leh-Louis V."/>
            <person name="Lemaire M."/>
            <person name="Marcet-Houben M."/>
            <person name="Mascher M."/>
            <person name="Morel G."/>
            <person name="Richard G.-F."/>
            <person name="Riechen J."/>
            <person name="Sacerdot C."/>
            <person name="Sarkar A."/>
            <person name="Savel G."/>
            <person name="Schacherer J."/>
            <person name="Sherman D."/>
            <person name="Straub M.-L."/>
            <person name="Stein N."/>
            <person name="Thierry A."/>
            <person name="Trautwein-Schult A."/>
            <person name="Westhof E."/>
            <person name="Worch S."/>
            <person name="Dujon B."/>
            <person name="Souciet J.-L."/>
            <person name="Wincker P."/>
            <person name="Scholz U."/>
            <person name="Neuveglise N."/>
        </authorList>
    </citation>
    <scope>NUCLEOTIDE SEQUENCE</scope>
    <source>
        <strain evidence="9">LS3</strain>
    </source>
</reference>
<dbReference type="AlphaFoldDB" id="A0A060T455"/>
<sequence length="321" mass="37279">MWRFIKNQPRAFRPSQSFRSYRNYATYRTFGNTGFSADGLWSRKTGYWIGGITTAGALFYVTHLERAPVTGRRRFMMVSEGLEKYMGERSYRQTLQQFGRYIVPDHHPQARQVQRVVERLVRSNPDLGNLEDWKVHLIHNPSLPPNAFVLPNRRVFVFSSILPICQDDDGLATVLAHETGHQLARHSAEHMSRMPLYTIFCLGIYMLTGIDTLNRLIVNMLFELPASREMEREADFAGLMLMSRACYHPEAAVQLWKRMSDYERRSGNGANIPEFMSTHPLSTHRIELIQQWLPEAQSMRAQGDCDTYSQFLPAFHQVSRW</sequence>
<keyword evidence="3 6" id="KW-0378">Hydrolase</keyword>
<comment type="cofactor">
    <cofactor evidence="6">
        <name>Zn(2+)</name>
        <dbReference type="ChEBI" id="CHEBI:29105"/>
    </cofactor>
    <text evidence="6">Binds 1 zinc ion per subunit.</text>
</comment>
<accession>A0A060T455</accession>
<dbReference type="InterPro" id="IPR051156">
    <property type="entry name" value="Mito/Outer_Membr_Metalloprot"/>
</dbReference>
<dbReference type="CDD" id="cd07331">
    <property type="entry name" value="M48C_Oma1_like"/>
    <property type="match status" value="1"/>
</dbReference>
<dbReference type="PANTHER" id="PTHR22726">
    <property type="entry name" value="METALLOENDOPEPTIDASE OMA1"/>
    <property type="match status" value="1"/>
</dbReference>
<organism evidence="9">
    <name type="scientific">Blastobotrys adeninivorans</name>
    <name type="common">Yeast</name>
    <name type="synonym">Arxula adeninivorans</name>
    <dbReference type="NCBI Taxonomy" id="409370"/>
    <lineage>
        <taxon>Eukaryota</taxon>
        <taxon>Fungi</taxon>
        <taxon>Dikarya</taxon>
        <taxon>Ascomycota</taxon>
        <taxon>Saccharomycotina</taxon>
        <taxon>Dipodascomycetes</taxon>
        <taxon>Dipodascales</taxon>
        <taxon>Trichomonascaceae</taxon>
        <taxon>Blastobotrys</taxon>
    </lineage>
</organism>
<gene>
    <name evidence="9" type="ORF">GNLVRS02_ARAD1B00330g</name>
</gene>
<evidence type="ECO:0000256" key="6">
    <source>
        <dbReference type="RuleBase" id="RU003983"/>
    </source>
</evidence>
<dbReference type="EMBL" id="HG937692">
    <property type="protein sequence ID" value="CDP35900.1"/>
    <property type="molecule type" value="Genomic_DNA"/>
</dbReference>
<protein>
    <submittedName>
        <fullName evidence="9">ARAD1B00330p</fullName>
    </submittedName>
</protein>
<keyword evidence="1 6" id="KW-0645">Protease</keyword>
<dbReference type="GO" id="GO:0046872">
    <property type="term" value="F:metal ion binding"/>
    <property type="evidence" value="ECO:0007669"/>
    <property type="project" value="UniProtKB-KW"/>
</dbReference>
<evidence type="ECO:0000256" key="4">
    <source>
        <dbReference type="ARBA" id="ARBA00022833"/>
    </source>
</evidence>
<evidence type="ECO:0000256" key="5">
    <source>
        <dbReference type="ARBA" id="ARBA00023049"/>
    </source>
</evidence>
<keyword evidence="2" id="KW-0479">Metal-binding</keyword>
<comment type="similarity">
    <text evidence="6">Belongs to the peptidase M48 family.</text>
</comment>
<feature type="transmembrane region" description="Helical" evidence="7">
    <location>
        <begin position="194"/>
        <end position="213"/>
    </location>
</feature>